<dbReference type="GO" id="GO:0034204">
    <property type="term" value="P:lipid translocation"/>
    <property type="evidence" value="ECO:0007669"/>
    <property type="project" value="TreeGrafter"/>
</dbReference>
<feature type="transmembrane region" description="Helical" evidence="8">
    <location>
        <begin position="305"/>
        <end position="328"/>
    </location>
</feature>
<feature type="transmembrane region" description="Helical" evidence="8">
    <location>
        <begin position="150"/>
        <end position="174"/>
    </location>
</feature>
<sequence>MTAAATARRVGTGLAGAALLMGVVTVFARLAGFLRQLVFNGTVGETNLGQVYSATNAVPNIVFEVVAGGALASVVVPLLAAPIARGVTDARARAEAGAIASALLTWSVTLLVPAAALACLAAGPIARFLLGDGGTDGGSGTATVPGAHELAVRMLLVFLPQIPLYGLAVVSGGILQAHGRFLPSSLAPLISSLGMAVAYSAYAATAGDATGDDLRALGRDAELVLTLGTTGGVLALALCTLLPLRSTGLRLRPTLRFPAGTAARAGRLAIAGVATLGAQQLAMLTVVKLSAQGTTGALVTYQNTWMVYLLPYAVLAVPIATSAFPRLSAHGAEGDTDAFARLAATTTRAVLLVGFAGAGLLAATALPVARVFDAAGAGDVGWQVMARALVAFAPGLVGYALIAHLGRALGALGRPGPAAVATVLGWAAVVAADLALVRVVPREWLVAALGLGNTVGMTVAGALLLRAVAVHSGRAALTGVVRAGAAGGLGAVCGGAAGWAVAAGAQRLLPGADGILTPLAVGLLAALVALAVCAAVALPLAGDQVRSALAGRAGLGRLGRLARPTRPGGGN</sequence>
<dbReference type="GO" id="GO:0008360">
    <property type="term" value="P:regulation of cell shape"/>
    <property type="evidence" value="ECO:0007669"/>
    <property type="project" value="UniProtKB-KW"/>
</dbReference>
<dbReference type="GO" id="GO:0015648">
    <property type="term" value="F:lipid-linked peptidoglycan transporter activity"/>
    <property type="evidence" value="ECO:0007669"/>
    <property type="project" value="TreeGrafter"/>
</dbReference>
<dbReference type="GO" id="GO:0005886">
    <property type="term" value="C:plasma membrane"/>
    <property type="evidence" value="ECO:0007669"/>
    <property type="project" value="UniProtKB-SubCell"/>
</dbReference>
<feature type="transmembrane region" description="Helical" evidence="8">
    <location>
        <begin position="186"/>
        <end position="204"/>
    </location>
</feature>
<reference evidence="9 10" key="1">
    <citation type="submission" date="2020-07" db="EMBL/GenBank/DDBJ databases">
        <title>Sequencing the genomes of 1000 actinobacteria strains.</title>
        <authorList>
            <person name="Klenk H.-P."/>
        </authorList>
    </citation>
    <scope>NUCLEOTIDE SEQUENCE [LARGE SCALE GENOMIC DNA]</scope>
    <source>
        <strain evidence="9 10">DSM 42178</strain>
    </source>
</reference>
<evidence type="ECO:0000313" key="9">
    <source>
        <dbReference type="EMBL" id="NYI03371.1"/>
    </source>
</evidence>
<keyword evidence="6 8" id="KW-1133">Transmembrane helix</keyword>
<keyword evidence="3 8" id="KW-0812">Transmembrane</keyword>
<evidence type="ECO:0000256" key="2">
    <source>
        <dbReference type="ARBA" id="ARBA00022475"/>
    </source>
</evidence>
<keyword evidence="10" id="KW-1185">Reference proteome</keyword>
<evidence type="ECO:0000256" key="8">
    <source>
        <dbReference type="SAM" id="Phobius"/>
    </source>
</evidence>
<dbReference type="GO" id="GO:0009252">
    <property type="term" value="P:peptidoglycan biosynthetic process"/>
    <property type="evidence" value="ECO:0007669"/>
    <property type="project" value="UniProtKB-KW"/>
</dbReference>
<keyword evidence="2" id="KW-1003">Cell membrane</keyword>
<proteinExistence type="predicted"/>
<feature type="transmembrane region" description="Helical" evidence="8">
    <location>
        <begin position="265"/>
        <end position="285"/>
    </location>
</feature>
<feature type="transmembrane region" description="Helical" evidence="8">
    <location>
        <begin position="384"/>
        <end position="406"/>
    </location>
</feature>
<evidence type="ECO:0000256" key="7">
    <source>
        <dbReference type="ARBA" id="ARBA00023136"/>
    </source>
</evidence>
<organism evidence="9 10">
    <name type="scientific">Allostreptomyces psammosilenae</name>
    <dbReference type="NCBI Taxonomy" id="1892865"/>
    <lineage>
        <taxon>Bacteria</taxon>
        <taxon>Bacillati</taxon>
        <taxon>Actinomycetota</taxon>
        <taxon>Actinomycetes</taxon>
        <taxon>Kitasatosporales</taxon>
        <taxon>Streptomycetaceae</taxon>
        <taxon>Allostreptomyces</taxon>
    </lineage>
</organism>
<name>A0A852ZXK8_9ACTN</name>
<feature type="transmembrane region" description="Helical" evidence="8">
    <location>
        <begin position="349"/>
        <end position="372"/>
    </location>
</feature>
<dbReference type="EMBL" id="JACBZD010000001">
    <property type="protein sequence ID" value="NYI03371.1"/>
    <property type="molecule type" value="Genomic_DNA"/>
</dbReference>
<protein>
    <submittedName>
        <fullName evidence="9">Putative peptidoglycan lipid II flippase</fullName>
    </submittedName>
</protein>
<gene>
    <name evidence="9" type="ORF">FHU37_000314</name>
</gene>
<keyword evidence="4" id="KW-0133">Cell shape</keyword>
<evidence type="ECO:0000256" key="5">
    <source>
        <dbReference type="ARBA" id="ARBA00022984"/>
    </source>
</evidence>
<keyword evidence="7 8" id="KW-0472">Membrane</keyword>
<comment type="caution">
    <text evidence="9">The sequence shown here is derived from an EMBL/GenBank/DDBJ whole genome shotgun (WGS) entry which is preliminary data.</text>
</comment>
<dbReference type="InterPro" id="IPR004268">
    <property type="entry name" value="MurJ"/>
</dbReference>
<dbReference type="PANTHER" id="PTHR47019:SF1">
    <property type="entry name" value="LIPID II FLIPPASE MURJ"/>
    <property type="match status" value="1"/>
</dbReference>
<feature type="transmembrane region" description="Helical" evidence="8">
    <location>
        <begin position="224"/>
        <end position="244"/>
    </location>
</feature>
<evidence type="ECO:0000256" key="1">
    <source>
        <dbReference type="ARBA" id="ARBA00004651"/>
    </source>
</evidence>
<comment type="subcellular location">
    <subcellularLocation>
        <location evidence="1">Cell membrane</location>
        <topology evidence="1">Multi-pass membrane protein</topology>
    </subcellularLocation>
</comment>
<evidence type="ECO:0000256" key="6">
    <source>
        <dbReference type="ARBA" id="ARBA00022989"/>
    </source>
</evidence>
<feature type="transmembrane region" description="Helical" evidence="8">
    <location>
        <begin position="102"/>
        <end position="130"/>
    </location>
</feature>
<evidence type="ECO:0000313" key="10">
    <source>
        <dbReference type="Proteomes" id="UP000567795"/>
    </source>
</evidence>
<evidence type="ECO:0000256" key="3">
    <source>
        <dbReference type="ARBA" id="ARBA00022692"/>
    </source>
</evidence>
<dbReference type="PANTHER" id="PTHR47019">
    <property type="entry name" value="LIPID II FLIPPASE MURJ"/>
    <property type="match status" value="1"/>
</dbReference>
<feature type="transmembrane region" description="Helical" evidence="8">
    <location>
        <begin position="444"/>
        <end position="468"/>
    </location>
</feature>
<feature type="transmembrane region" description="Helical" evidence="8">
    <location>
        <begin position="515"/>
        <end position="538"/>
    </location>
</feature>
<dbReference type="RefSeq" id="WP_179812432.1">
    <property type="nucleotide sequence ID" value="NZ_JACBZD010000001.1"/>
</dbReference>
<dbReference type="AlphaFoldDB" id="A0A852ZXK8"/>
<evidence type="ECO:0000256" key="4">
    <source>
        <dbReference type="ARBA" id="ARBA00022960"/>
    </source>
</evidence>
<dbReference type="InterPro" id="IPR051050">
    <property type="entry name" value="Lipid_II_flippase_MurJ/MviN"/>
</dbReference>
<feature type="transmembrane region" description="Helical" evidence="8">
    <location>
        <begin position="61"/>
        <end position="81"/>
    </location>
</feature>
<dbReference type="Pfam" id="PF03023">
    <property type="entry name" value="MurJ"/>
    <property type="match status" value="1"/>
</dbReference>
<feature type="transmembrane region" description="Helical" evidence="8">
    <location>
        <begin position="418"/>
        <end position="438"/>
    </location>
</feature>
<keyword evidence="5" id="KW-0573">Peptidoglycan synthesis</keyword>
<accession>A0A852ZXK8</accession>
<dbReference type="Proteomes" id="UP000567795">
    <property type="component" value="Unassembled WGS sequence"/>
</dbReference>
<feature type="transmembrane region" description="Helical" evidence="8">
    <location>
        <begin position="480"/>
        <end position="503"/>
    </location>
</feature>